<proteinExistence type="predicted"/>
<evidence type="ECO:0000313" key="1">
    <source>
        <dbReference type="EMBL" id="CEK97048.1"/>
    </source>
</evidence>
<organism evidence="1">
    <name type="scientific">Arion vulgaris</name>
    <dbReference type="NCBI Taxonomy" id="1028688"/>
    <lineage>
        <taxon>Eukaryota</taxon>
        <taxon>Metazoa</taxon>
        <taxon>Spiralia</taxon>
        <taxon>Lophotrochozoa</taxon>
        <taxon>Mollusca</taxon>
        <taxon>Gastropoda</taxon>
        <taxon>Heterobranchia</taxon>
        <taxon>Euthyneura</taxon>
        <taxon>Panpulmonata</taxon>
        <taxon>Eupulmonata</taxon>
        <taxon>Stylommatophora</taxon>
        <taxon>Helicina</taxon>
        <taxon>Arionoidea</taxon>
        <taxon>Arionidae</taxon>
        <taxon>Arion</taxon>
    </lineage>
</organism>
<accession>A0A0B7BVM5</accession>
<reference evidence="1" key="1">
    <citation type="submission" date="2014-12" db="EMBL/GenBank/DDBJ databases">
        <title>Insight into the proteome of Arion vulgaris.</title>
        <authorList>
            <person name="Aradska J."/>
            <person name="Bulat T."/>
            <person name="Smidak R."/>
            <person name="Sarate P."/>
            <person name="Gangsoo J."/>
            <person name="Sialana F."/>
            <person name="Bilban M."/>
            <person name="Lubec G."/>
        </authorList>
    </citation>
    <scope>NUCLEOTIDE SEQUENCE</scope>
    <source>
        <tissue evidence="1">Skin</tissue>
    </source>
</reference>
<dbReference type="AlphaFoldDB" id="A0A0B7BVM5"/>
<dbReference type="EMBL" id="HACG01050183">
    <property type="protein sequence ID" value="CEK97048.1"/>
    <property type="molecule type" value="Transcribed_RNA"/>
</dbReference>
<name>A0A0B7BVM5_9EUPU</name>
<protein>
    <submittedName>
        <fullName evidence="1">Uncharacterized protein</fullName>
    </submittedName>
</protein>
<gene>
    <name evidence="1" type="primary">ORF214473</name>
</gene>
<sequence>MKVQKKIYLILYSNIPCNSYPIPFRLVSSKSTYFIKLPLLSAIPLVRTV</sequence>